<dbReference type="NCBIfam" id="NF000848">
    <property type="entry name" value="PRK00074.1"/>
    <property type="match status" value="1"/>
</dbReference>
<keyword evidence="15" id="KW-1185">Reference proteome</keyword>
<evidence type="ECO:0000256" key="12">
    <source>
        <dbReference type="PROSITE-ProRule" id="PRU00886"/>
    </source>
</evidence>
<dbReference type="PANTHER" id="PTHR11922">
    <property type="entry name" value="GMP SYNTHASE-RELATED"/>
    <property type="match status" value="1"/>
</dbReference>
<dbReference type="NCBIfam" id="TIGR00888">
    <property type="entry name" value="guaA_Nterm"/>
    <property type="match status" value="1"/>
</dbReference>
<evidence type="ECO:0000256" key="9">
    <source>
        <dbReference type="ARBA" id="ARBA00022840"/>
    </source>
</evidence>
<dbReference type="PROSITE" id="PS51273">
    <property type="entry name" value="GATASE_TYPE_1"/>
    <property type="match status" value="1"/>
</dbReference>
<evidence type="ECO:0000256" key="6">
    <source>
        <dbReference type="ARBA" id="ARBA00022741"/>
    </source>
</evidence>
<dbReference type="CDD" id="cd01742">
    <property type="entry name" value="GATase1_GMP_Synthase"/>
    <property type="match status" value="1"/>
</dbReference>
<dbReference type="Gene3D" id="3.40.50.620">
    <property type="entry name" value="HUPs"/>
    <property type="match status" value="1"/>
</dbReference>
<feature type="active site" evidence="11">
    <location>
        <position position="183"/>
    </location>
</feature>
<comment type="pathway">
    <text evidence="2 11">Purine metabolism; GMP biosynthesis; GMP from XMP (L-Gln route): step 1/1.</text>
</comment>
<keyword evidence="9 11" id="KW-0067">ATP-binding</keyword>
<dbReference type="Gene3D" id="3.40.50.880">
    <property type="match status" value="1"/>
</dbReference>
<dbReference type="GO" id="GO:0003921">
    <property type="term" value="F:GMP synthase activity"/>
    <property type="evidence" value="ECO:0007669"/>
    <property type="project" value="InterPro"/>
</dbReference>
<keyword evidence="10 11" id="KW-0315">Glutamine amidotransferase</keyword>
<dbReference type="InterPro" id="IPR017926">
    <property type="entry name" value="GATASE"/>
</dbReference>
<dbReference type="Pfam" id="PF00117">
    <property type="entry name" value="GATase"/>
    <property type="match status" value="1"/>
</dbReference>
<evidence type="ECO:0000256" key="8">
    <source>
        <dbReference type="ARBA" id="ARBA00022755"/>
    </source>
</evidence>
<feature type="active site" evidence="11">
    <location>
        <position position="181"/>
    </location>
</feature>
<dbReference type="KEGG" id="asy:AUT07_00573"/>
<evidence type="ECO:0000313" key="15">
    <source>
        <dbReference type="Proteomes" id="UP000069926"/>
    </source>
</evidence>
<dbReference type="FunFam" id="3.40.50.880:FF:000001">
    <property type="entry name" value="GMP synthase [glutamine-hydrolyzing]"/>
    <property type="match status" value="1"/>
</dbReference>
<dbReference type="InterPro" id="IPR022955">
    <property type="entry name" value="GMP_synthase"/>
</dbReference>
<dbReference type="UniPathway" id="UPA00189">
    <property type="reaction ID" value="UER00296"/>
</dbReference>
<name>A0A0X8CYC1_9GAMM</name>
<evidence type="ECO:0000256" key="11">
    <source>
        <dbReference type="HAMAP-Rule" id="MF_00344"/>
    </source>
</evidence>
<dbReference type="SUPFAM" id="SSF52402">
    <property type="entry name" value="Adenine nucleotide alpha hydrolases-like"/>
    <property type="match status" value="1"/>
</dbReference>
<feature type="active site" description="Nucleophile" evidence="11">
    <location>
        <position position="86"/>
    </location>
</feature>
<keyword evidence="8 11" id="KW-0658">Purine biosynthesis</keyword>
<dbReference type="InterPro" id="IPR001674">
    <property type="entry name" value="GMP_synth_C"/>
</dbReference>
<organism evidence="14 15">
    <name type="scientific">Candidatus Arsenophonus lipoptenae</name>
    <dbReference type="NCBI Taxonomy" id="634113"/>
    <lineage>
        <taxon>Bacteria</taxon>
        <taxon>Pseudomonadati</taxon>
        <taxon>Pseudomonadota</taxon>
        <taxon>Gammaproteobacteria</taxon>
        <taxon>Enterobacterales</taxon>
        <taxon>Morganellaceae</taxon>
        <taxon>Arsenophonus</taxon>
    </lineage>
</organism>
<dbReference type="SUPFAM" id="SSF52317">
    <property type="entry name" value="Class I glutamine amidotransferase-like"/>
    <property type="match status" value="1"/>
</dbReference>
<dbReference type="FunFam" id="3.40.50.620:FF:000001">
    <property type="entry name" value="GMP synthase [glutamine-hydrolyzing]"/>
    <property type="match status" value="1"/>
</dbReference>
<dbReference type="AlphaFoldDB" id="A0A0X8CYC1"/>
<keyword evidence="6 11" id="KW-0547">Nucleotide-binding</keyword>
<dbReference type="HAMAP" id="MF_00344">
    <property type="entry name" value="GMP_synthase"/>
    <property type="match status" value="1"/>
</dbReference>
<dbReference type="GO" id="GO:0005524">
    <property type="term" value="F:ATP binding"/>
    <property type="evidence" value="ECO:0007669"/>
    <property type="project" value="UniProtKB-UniRule"/>
</dbReference>
<evidence type="ECO:0000256" key="4">
    <source>
        <dbReference type="ARBA" id="ARBA00021562"/>
    </source>
</evidence>
<dbReference type="EMBL" id="CP013920">
    <property type="protein sequence ID" value="AMA65127.1"/>
    <property type="molecule type" value="Genomic_DNA"/>
</dbReference>
<comment type="catalytic activity">
    <reaction evidence="11">
        <text>XMP + L-glutamine + ATP + H2O = GMP + L-glutamate + AMP + diphosphate + 2 H(+)</text>
        <dbReference type="Rhea" id="RHEA:11680"/>
        <dbReference type="ChEBI" id="CHEBI:15377"/>
        <dbReference type="ChEBI" id="CHEBI:15378"/>
        <dbReference type="ChEBI" id="CHEBI:29985"/>
        <dbReference type="ChEBI" id="CHEBI:30616"/>
        <dbReference type="ChEBI" id="CHEBI:33019"/>
        <dbReference type="ChEBI" id="CHEBI:57464"/>
        <dbReference type="ChEBI" id="CHEBI:58115"/>
        <dbReference type="ChEBI" id="CHEBI:58359"/>
        <dbReference type="ChEBI" id="CHEBI:456215"/>
        <dbReference type="EC" id="6.3.5.2"/>
    </reaction>
</comment>
<evidence type="ECO:0000259" key="13">
    <source>
        <dbReference type="PROSITE" id="PS51553"/>
    </source>
</evidence>
<gene>
    <name evidence="11 14" type="primary">guaA</name>
    <name evidence="14" type="ORF">AUT07_00573</name>
</gene>
<dbReference type="CDD" id="cd01997">
    <property type="entry name" value="GMP_synthase_C"/>
    <property type="match status" value="1"/>
</dbReference>
<dbReference type="OrthoDB" id="9802219at2"/>
<dbReference type="NCBIfam" id="TIGR00884">
    <property type="entry name" value="guaA_Cterm"/>
    <property type="match status" value="1"/>
</dbReference>
<dbReference type="PROSITE" id="PS51553">
    <property type="entry name" value="GMPS_ATP_PPASE"/>
    <property type="match status" value="1"/>
</dbReference>
<keyword evidence="7 11" id="KW-0332">GMP biosynthesis</keyword>
<comment type="subunit">
    <text evidence="11">Homodimer.</text>
</comment>
<dbReference type="InterPro" id="IPR029062">
    <property type="entry name" value="Class_I_gatase-like"/>
</dbReference>
<dbReference type="InterPro" id="IPR014729">
    <property type="entry name" value="Rossmann-like_a/b/a_fold"/>
</dbReference>
<dbReference type="PRINTS" id="PR00099">
    <property type="entry name" value="CPSGATASE"/>
</dbReference>
<dbReference type="InterPro" id="IPR022310">
    <property type="entry name" value="NAD/GMP_synthase"/>
</dbReference>
<dbReference type="InterPro" id="IPR025777">
    <property type="entry name" value="GMPS_ATP_PPase_dom"/>
</dbReference>
<accession>A0A0X8CYC1</accession>
<reference evidence="14 15" key="1">
    <citation type="submission" date="2016-01" db="EMBL/GenBank/DDBJ databases">
        <title>Genome sequence of Ca. Arsenophonus lipopteni, the exclusive symbiont of a blood sucking fly Lipoptena cervi (Diptera: Hippoboscidae).</title>
        <authorList>
            <person name="Novakova E."/>
            <person name="Hypsa V."/>
            <person name="Nguyen P."/>
            <person name="Husnik F."/>
            <person name="Darby A.C."/>
        </authorList>
    </citation>
    <scope>NUCLEOTIDE SEQUENCE [LARGE SCALE GENOMIC DNA]</scope>
    <source>
        <strain evidence="14 15">CB</strain>
    </source>
</reference>
<dbReference type="SUPFAM" id="SSF54810">
    <property type="entry name" value="GMP synthetase C-terminal dimerisation domain"/>
    <property type="match status" value="1"/>
</dbReference>
<feature type="domain" description="GMPS ATP-PPase" evidence="13">
    <location>
        <begin position="208"/>
        <end position="400"/>
    </location>
</feature>
<evidence type="ECO:0000256" key="1">
    <source>
        <dbReference type="ARBA" id="ARBA00002332"/>
    </source>
</evidence>
<evidence type="ECO:0000256" key="7">
    <source>
        <dbReference type="ARBA" id="ARBA00022749"/>
    </source>
</evidence>
<dbReference type="Pfam" id="PF02540">
    <property type="entry name" value="NAD_synthase"/>
    <property type="match status" value="1"/>
</dbReference>
<dbReference type="PRINTS" id="PR00097">
    <property type="entry name" value="ANTSNTHASEII"/>
</dbReference>
<evidence type="ECO:0000256" key="2">
    <source>
        <dbReference type="ARBA" id="ARBA00005153"/>
    </source>
</evidence>
<comment type="function">
    <text evidence="1 11">Catalyzes the synthesis of GMP from XMP.</text>
</comment>
<dbReference type="PANTHER" id="PTHR11922:SF2">
    <property type="entry name" value="GMP SYNTHASE [GLUTAMINE-HYDROLYZING]"/>
    <property type="match status" value="1"/>
</dbReference>
<dbReference type="Pfam" id="PF00958">
    <property type="entry name" value="GMP_synt_C"/>
    <property type="match status" value="1"/>
</dbReference>
<dbReference type="EC" id="6.3.5.2" evidence="3 11"/>
<evidence type="ECO:0000256" key="3">
    <source>
        <dbReference type="ARBA" id="ARBA00012746"/>
    </source>
</evidence>
<dbReference type="InterPro" id="IPR004739">
    <property type="entry name" value="GMP_synth_GATase"/>
</dbReference>
<dbReference type="PATRIC" id="fig|634113.3.peg.540"/>
<dbReference type="RefSeq" id="WP_066283885.1">
    <property type="nucleotide sequence ID" value="NZ_CP013920.1"/>
</dbReference>
<evidence type="ECO:0000256" key="10">
    <source>
        <dbReference type="ARBA" id="ARBA00022962"/>
    </source>
</evidence>
<evidence type="ECO:0000313" key="14">
    <source>
        <dbReference type="EMBL" id="AMA65127.1"/>
    </source>
</evidence>
<evidence type="ECO:0000256" key="5">
    <source>
        <dbReference type="ARBA" id="ARBA00022598"/>
    </source>
</evidence>
<keyword evidence="5 11" id="KW-0436">Ligase</keyword>
<dbReference type="Proteomes" id="UP000069926">
    <property type="component" value="Chromosome"/>
</dbReference>
<protein>
    <recommendedName>
        <fullName evidence="4 11">GMP synthase [glutamine-hydrolyzing]</fullName>
        <ecNumber evidence="3 11">6.3.5.2</ecNumber>
    </recommendedName>
    <alternativeName>
        <fullName evidence="11">GMP synthetase</fullName>
    </alternativeName>
    <alternativeName>
        <fullName evidence="11">Glutamine amidotransferase</fullName>
    </alternativeName>
</protein>
<proteinExistence type="inferred from homology"/>
<dbReference type="STRING" id="634113.AUT07_00573"/>
<dbReference type="FunFam" id="3.30.300.10:FF:000002">
    <property type="entry name" value="GMP synthase [glutamine-hydrolyzing]"/>
    <property type="match status" value="1"/>
</dbReference>
<dbReference type="PRINTS" id="PR00096">
    <property type="entry name" value="GATASE"/>
</dbReference>
<sequence length="525" mass="59958">MTSHIQQYKILILDFGSQYSQLIARRIREIGVYCELFVWNISEIKIHEFNPNGIILSGGPNSTTKKNSPRAPEYVFKIGVPVLGICYGMQTMSIQLGGQVETTNKREFGYAKVYIKSFCNLFNNIYDDISINGEPLLNVWMSHEDKVTTLPKDFKVIASTDNCPIAIIANEKKHFYGIQFHPEVTHTYQGKAILQRFILNICHCKTYWTPEIIIENTIQELQEKIRNDLVILALSGGIDSSVTALLLNRAVGNQLICIFIDNGLLHLNEAQQIIDILSNKFNLNIINVSAEERFFNGLVGIIEPELKRKKIGRIFIEILNEEAKKYTTVKWLAQGTIYPDIIESSISLKGKKDIIKSHHNVGGLPKKMKLKLIEPLKKLFKDEVRIIGTKLGLPYDILYRHPFPGPGLGVRILGEVKKSYCDLLRQADSIFIEELHKNNFYYKVSQAFTVFLPLQSVGIMGDERKYNWTIALRAVETIDFMTANWVHFPYDFLNLVSNRIINEVKGISRVVYDITGKPPATIEWE</sequence>
<dbReference type="Gene3D" id="3.30.300.10">
    <property type="match status" value="1"/>
</dbReference>
<feature type="binding site" evidence="12">
    <location>
        <begin position="235"/>
        <end position="241"/>
    </location>
    <ligand>
        <name>ATP</name>
        <dbReference type="ChEBI" id="CHEBI:30616"/>
    </ligand>
</feature>
<dbReference type="GO" id="GO:0005829">
    <property type="term" value="C:cytosol"/>
    <property type="evidence" value="ECO:0007669"/>
    <property type="project" value="TreeGrafter"/>
</dbReference>